<keyword evidence="4" id="KW-0804">Transcription</keyword>
<dbReference type="EMBL" id="BAABGJ010000002">
    <property type="protein sequence ID" value="GAA4330883.1"/>
    <property type="molecule type" value="Genomic_DNA"/>
</dbReference>
<dbReference type="Pfam" id="PF03466">
    <property type="entry name" value="LysR_substrate"/>
    <property type="match status" value="1"/>
</dbReference>
<accession>A0ABP8GWB1</accession>
<evidence type="ECO:0000256" key="4">
    <source>
        <dbReference type="ARBA" id="ARBA00023163"/>
    </source>
</evidence>
<dbReference type="Pfam" id="PF00126">
    <property type="entry name" value="HTH_1"/>
    <property type="match status" value="1"/>
</dbReference>
<dbReference type="SUPFAM" id="SSF53850">
    <property type="entry name" value="Periplasmic binding protein-like II"/>
    <property type="match status" value="1"/>
</dbReference>
<evidence type="ECO:0000313" key="6">
    <source>
        <dbReference type="EMBL" id="GAA4330883.1"/>
    </source>
</evidence>
<feature type="domain" description="HTH lysR-type" evidence="5">
    <location>
        <begin position="1"/>
        <end position="61"/>
    </location>
</feature>
<dbReference type="Gene3D" id="3.40.190.10">
    <property type="entry name" value="Periplasmic binding protein-like II"/>
    <property type="match status" value="2"/>
</dbReference>
<dbReference type="InterPro" id="IPR036388">
    <property type="entry name" value="WH-like_DNA-bd_sf"/>
</dbReference>
<proteinExistence type="inferred from homology"/>
<keyword evidence="2" id="KW-0805">Transcription regulation</keyword>
<gene>
    <name evidence="6" type="ORF">GCM10023165_04850</name>
</gene>
<organism evidence="6 7">
    <name type="scientific">Variovorax defluvii</name>
    <dbReference type="NCBI Taxonomy" id="913761"/>
    <lineage>
        <taxon>Bacteria</taxon>
        <taxon>Pseudomonadati</taxon>
        <taxon>Pseudomonadota</taxon>
        <taxon>Betaproteobacteria</taxon>
        <taxon>Burkholderiales</taxon>
        <taxon>Comamonadaceae</taxon>
        <taxon>Variovorax</taxon>
    </lineage>
</organism>
<dbReference type="RefSeq" id="WP_345535636.1">
    <property type="nucleotide sequence ID" value="NZ_BAABGJ010000002.1"/>
</dbReference>
<protein>
    <submittedName>
        <fullName evidence="6">LysR family transcriptional regulator</fullName>
    </submittedName>
</protein>
<comment type="caution">
    <text evidence="6">The sequence shown here is derived from an EMBL/GenBank/DDBJ whole genome shotgun (WGS) entry which is preliminary data.</text>
</comment>
<dbReference type="Proteomes" id="UP001500975">
    <property type="component" value="Unassembled WGS sequence"/>
</dbReference>
<dbReference type="InterPro" id="IPR000847">
    <property type="entry name" value="LysR_HTH_N"/>
</dbReference>
<keyword evidence="3" id="KW-0238">DNA-binding</keyword>
<reference evidence="7" key="1">
    <citation type="journal article" date="2019" name="Int. J. Syst. Evol. Microbiol.">
        <title>The Global Catalogue of Microorganisms (GCM) 10K type strain sequencing project: providing services to taxonomists for standard genome sequencing and annotation.</title>
        <authorList>
            <consortium name="The Broad Institute Genomics Platform"/>
            <consortium name="The Broad Institute Genome Sequencing Center for Infectious Disease"/>
            <person name="Wu L."/>
            <person name="Ma J."/>
        </authorList>
    </citation>
    <scope>NUCLEOTIDE SEQUENCE [LARGE SCALE GENOMIC DNA]</scope>
    <source>
        <strain evidence="7">JCM 17804</strain>
    </source>
</reference>
<evidence type="ECO:0000259" key="5">
    <source>
        <dbReference type="PROSITE" id="PS50931"/>
    </source>
</evidence>
<keyword evidence="7" id="KW-1185">Reference proteome</keyword>
<name>A0ABP8GWB1_9BURK</name>
<comment type="similarity">
    <text evidence="1">Belongs to the LysR transcriptional regulatory family.</text>
</comment>
<dbReference type="InterPro" id="IPR036390">
    <property type="entry name" value="WH_DNA-bd_sf"/>
</dbReference>
<sequence length="295" mass="32104">MIHSDLKILRYFTVLAETLSFTSAAAKLQISQPALSLALQRLEEQLGVALVTRTNRAAALTPSGQAYARGAREVLALVAQVERNVIAIASGVQGFCRIGFVQSASFDLLPDLLPCLQRELPGIRFQMAALSSFEQLYKLDEGELDLGLVRQSTFAADTLVFALVHRQRMVAALPRTHAHAQDASVRLSALRFDRFVTTDARILAACNAAGFHPTAALEAFEVPTILSFVGAGMGVALLPESCRRFADPSVCLVKLEDASEHLELPLYLAFRARERDGAVKRVVRAAREFAASRQA</sequence>
<dbReference type="Gene3D" id="1.10.10.10">
    <property type="entry name" value="Winged helix-like DNA-binding domain superfamily/Winged helix DNA-binding domain"/>
    <property type="match status" value="1"/>
</dbReference>
<dbReference type="CDD" id="cd08414">
    <property type="entry name" value="PBP2_LTTR_aromatics_like"/>
    <property type="match status" value="1"/>
</dbReference>
<dbReference type="PRINTS" id="PR00039">
    <property type="entry name" value="HTHLYSR"/>
</dbReference>
<dbReference type="InterPro" id="IPR005119">
    <property type="entry name" value="LysR_subst-bd"/>
</dbReference>
<dbReference type="PROSITE" id="PS50931">
    <property type="entry name" value="HTH_LYSR"/>
    <property type="match status" value="1"/>
</dbReference>
<evidence type="ECO:0000256" key="1">
    <source>
        <dbReference type="ARBA" id="ARBA00009437"/>
    </source>
</evidence>
<evidence type="ECO:0000256" key="2">
    <source>
        <dbReference type="ARBA" id="ARBA00023015"/>
    </source>
</evidence>
<evidence type="ECO:0000256" key="3">
    <source>
        <dbReference type="ARBA" id="ARBA00023125"/>
    </source>
</evidence>
<dbReference type="PANTHER" id="PTHR30346">
    <property type="entry name" value="TRANSCRIPTIONAL DUAL REGULATOR HCAR-RELATED"/>
    <property type="match status" value="1"/>
</dbReference>
<dbReference type="SUPFAM" id="SSF46785">
    <property type="entry name" value="Winged helix' DNA-binding domain"/>
    <property type="match status" value="1"/>
</dbReference>
<dbReference type="PANTHER" id="PTHR30346:SF17">
    <property type="entry name" value="LYSR FAMILY TRANSCRIPTIONAL REGULATOR"/>
    <property type="match status" value="1"/>
</dbReference>
<evidence type="ECO:0000313" key="7">
    <source>
        <dbReference type="Proteomes" id="UP001500975"/>
    </source>
</evidence>